<evidence type="ECO:0000256" key="4">
    <source>
        <dbReference type="ARBA" id="ARBA00023242"/>
    </source>
</evidence>
<gene>
    <name evidence="7" type="ORF">C5167_019153</name>
</gene>
<dbReference type="PANTHER" id="PTHR14211:SF7">
    <property type="entry name" value="RIBOSOME BIOGENESIS PROTEIN NOP53"/>
    <property type="match status" value="1"/>
</dbReference>
<keyword evidence="8" id="KW-1185">Reference proteome</keyword>
<comment type="subcellular location">
    <subcellularLocation>
        <location evidence="5">Nucleus</location>
        <location evidence="5">Nucleolus</location>
    </subcellularLocation>
    <subcellularLocation>
        <location evidence="5">Nucleus</location>
        <location evidence="5">Nucleoplasm</location>
    </subcellularLocation>
</comment>
<feature type="region of interest" description="Disordered" evidence="6">
    <location>
        <begin position="313"/>
        <end position="344"/>
    </location>
</feature>
<dbReference type="PIRSF" id="PIRSF017302">
    <property type="entry name" value="Gltscr2"/>
    <property type="match status" value="1"/>
</dbReference>
<dbReference type="InterPro" id="IPR011687">
    <property type="entry name" value="Nop53/GLTSCR2"/>
</dbReference>
<evidence type="ECO:0000313" key="7">
    <source>
        <dbReference type="EMBL" id="RZC50718.1"/>
    </source>
</evidence>
<dbReference type="Proteomes" id="UP000316621">
    <property type="component" value="Chromosome 2"/>
</dbReference>
<dbReference type="PANTHER" id="PTHR14211">
    <property type="entry name" value="GLIOMA SUPPRESSOR CANDIDATE REGION GENE 2"/>
    <property type="match status" value="1"/>
</dbReference>
<feature type="region of interest" description="Disordered" evidence="6">
    <location>
        <begin position="223"/>
        <end position="246"/>
    </location>
</feature>
<dbReference type="Pfam" id="PF07767">
    <property type="entry name" value="Nop53"/>
    <property type="match status" value="1"/>
</dbReference>
<organism evidence="7 8">
    <name type="scientific">Papaver somniferum</name>
    <name type="common">Opium poppy</name>
    <dbReference type="NCBI Taxonomy" id="3469"/>
    <lineage>
        <taxon>Eukaryota</taxon>
        <taxon>Viridiplantae</taxon>
        <taxon>Streptophyta</taxon>
        <taxon>Embryophyta</taxon>
        <taxon>Tracheophyta</taxon>
        <taxon>Spermatophyta</taxon>
        <taxon>Magnoliopsida</taxon>
        <taxon>Ranunculales</taxon>
        <taxon>Papaveraceae</taxon>
        <taxon>Papaveroideae</taxon>
        <taxon>Papaver</taxon>
    </lineage>
</organism>
<accession>A0A4Y7IT99</accession>
<comment type="function">
    <text evidence="5">May play a role in ribosome biogenesis.</text>
</comment>
<feature type="compositionally biased region" description="Basic and acidic residues" evidence="6">
    <location>
        <begin position="102"/>
        <end position="118"/>
    </location>
</feature>
<dbReference type="GO" id="GO:0006364">
    <property type="term" value="P:rRNA processing"/>
    <property type="evidence" value="ECO:0007669"/>
    <property type="project" value="TreeGrafter"/>
</dbReference>
<comment type="similarity">
    <text evidence="1 5">Belongs to the NOP53 family.</text>
</comment>
<dbReference type="EMBL" id="CM010716">
    <property type="protein sequence ID" value="RZC50718.1"/>
    <property type="molecule type" value="Genomic_DNA"/>
</dbReference>
<evidence type="ECO:0000256" key="2">
    <source>
        <dbReference type="ARBA" id="ARBA00018339"/>
    </source>
</evidence>
<evidence type="ECO:0000313" key="8">
    <source>
        <dbReference type="Proteomes" id="UP000316621"/>
    </source>
</evidence>
<reference evidence="7 8" key="1">
    <citation type="journal article" date="2018" name="Science">
        <title>The opium poppy genome and morphinan production.</title>
        <authorList>
            <person name="Guo L."/>
            <person name="Winzer T."/>
            <person name="Yang X."/>
            <person name="Li Y."/>
            <person name="Ning Z."/>
            <person name="He Z."/>
            <person name="Teodor R."/>
            <person name="Lu Y."/>
            <person name="Bowser T.A."/>
            <person name="Graham I.A."/>
            <person name="Ye K."/>
        </authorList>
    </citation>
    <scope>NUCLEOTIDE SEQUENCE [LARGE SCALE GENOMIC DNA]</scope>
    <source>
        <strain evidence="8">cv. HN1</strain>
        <tissue evidence="7">Leaves</tissue>
    </source>
</reference>
<feature type="compositionally biased region" description="Basic and acidic residues" evidence="6">
    <location>
        <begin position="325"/>
        <end position="334"/>
    </location>
</feature>
<dbReference type="GO" id="GO:0008097">
    <property type="term" value="F:5S rRNA binding"/>
    <property type="evidence" value="ECO:0007669"/>
    <property type="project" value="TreeGrafter"/>
</dbReference>
<evidence type="ECO:0000256" key="6">
    <source>
        <dbReference type="SAM" id="MobiDB-lite"/>
    </source>
</evidence>
<keyword evidence="3 5" id="KW-0690">Ribosome biogenesis</keyword>
<dbReference type="STRING" id="3469.A0A4Y7IT99"/>
<proteinExistence type="inferred from homology"/>
<keyword evidence="4 5" id="KW-0539">Nucleus</keyword>
<sequence>MGKKSKTSRKNKKAWRKNIATDDIDEFIEKSTKDALSGGSLEAVPSESLFYVDKSTDLAVKRKIDKSREKVLRCDSLLQRNPFIKPVPSSIQKKSIRKLKEALKAAKHEKQDDSKKESTSSIKDIWADDKVTESAQADKVIDFLPVPETAQFNKKTKPSVIPAVEIEPPGCSFNPSFEDHQDSLAVAVAEEMQKIYKSELGPQPVPLIVTGEVVDEEDMYFLDADGGSESDEEEDDMGIDNDLPSEQSSMMVSCMSNSDGVFRASKKKRVTRVEHNRRARRKEVLKAEAEAKKVGKLTKEINSVADIMKEIEEEDEEKRKRHDRRVIAKQERLKSAPPRLGKHKFEPAPVQVLLSEEISGSLRKLKGCSTLARDRFKSLEKRGMVVPSAKRKR</sequence>
<evidence type="ECO:0000256" key="5">
    <source>
        <dbReference type="PIRNR" id="PIRNR017302"/>
    </source>
</evidence>
<dbReference type="OMA" id="KPYDLWG"/>
<evidence type="ECO:0000256" key="1">
    <source>
        <dbReference type="ARBA" id="ARBA00008838"/>
    </source>
</evidence>
<evidence type="ECO:0000256" key="3">
    <source>
        <dbReference type="ARBA" id="ARBA00022517"/>
    </source>
</evidence>
<protein>
    <recommendedName>
        <fullName evidence="2 5">Ribosome biogenesis protein NOP53</fullName>
    </recommendedName>
</protein>
<feature type="region of interest" description="Disordered" evidence="6">
    <location>
        <begin position="102"/>
        <end position="123"/>
    </location>
</feature>
<dbReference type="AlphaFoldDB" id="A0A4Y7IT99"/>
<name>A0A4Y7IT99_PAPSO</name>
<dbReference type="GO" id="GO:0005730">
    <property type="term" value="C:nucleolus"/>
    <property type="evidence" value="ECO:0007669"/>
    <property type="project" value="UniProtKB-SubCell"/>
</dbReference>
<dbReference type="GO" id="GO:0000027">
    <property type="term" value="P:ribosomal large subunit assembly"/>
    <property type="evidence" value="ECO:0007669"/>
    <property type="project" value="UniProtKB-UniRule"/>
</dbReference>
<dbReference type="GO" id="GO:0005654">
    <property type="term" value="C:nucleoplasm"/>
    <property type="evidence" value="ECO:0007669"/>
    <property type="project" value="UniProtKB-SubCell"/>
</dbReference>
<feature type="compositionally biased region" description="Acidic residues" evidence="6">
    <location>
        <begin position="223"/>
        <end position="239"/>
    </location>
</feature>
<dbReference type="Gramene" id="RZC50718">
    <property type="protein sequence ID" value="RZC50718"/>
    <property type="gene ID" value="C5167_019153"/>
</dbReference>